<gene>
    <name evidence="2" type="ORF">T1815_05481</name>
</gene>
<dbReference type="RefSeq" id="WP_055061040.1">
    <property type="nucleotide sequence ID" value="NZ_CVRQ01000008.1"/>
</dbReference>
<dbReference type="InterPro" id="IPR052345">
    <property type="entry name" value="Rad_response_metalloprotease"/>
</dbReference>
<sequence>MLDIKKRDIRKKADQIRRNMRISNYGIMNLYKECESVGWKVIRYPLGENADLGFAMKKDKDIIIFTNSSSRLSREIFTLAHEIGHAVLHMDKMNSFIDNGLTLSDHNTDEREQEANYFAACLLMPEESVEKFMDIELLEEKQQGLTAIDIAKIMSEFNVSFEMVLNRLESIGKINSVEKAQLDNQKNEIRVRNLLKSAGGNATLNEPSNVLDIPYEYIEYVIYNYNHGAIPKETLVKALDCYKLTIDDVSDKINEPVEDDTDLDDLIGGLSD</sequence>
<name>A0A0M6WEC9_9FIRM</name>
<dbReference type="PANTHER" id="PTHR43236:SF1">
    <property type="entry name" value="BLL7220 PROTEIN"/>
    <property type="match status" value="1"/>
</dbReference>
<dbReference type="Gene3D" id="1.10.10.2910">
    <property type="match status" value="1"/>
</dbReference>
<feature type="domain" description="IrrE N-terminal-like" evidence="1">
    <location>
        <begin position="34"/>
        <end position="169"/>
    </location>
</feature>
<dbReference type="PANTHER" id="PTHR43236">
    <property type="entry name" value="ANTITOXIN HIGA1"/>
    <property type="match status" value="1"/>
</dbReference>
<evidence type="ECO:0000313" key="2">
    <source>
        <dbReference type="EMBL" id="CRL33274.1"/>
    </source>
</evidence>
<dbReference type="AlphaFoldDB" id="A0A0M6WEC9"/>
<protein>
    <submittedName>
        <fullName evidence="2">Predicted Zn peptidase</fullName>
    </submittedName>
</protein>
<organism evidence="2 3">
    <name type="scientific">Agathobacter rectalis</name>
    <dbReference type="NCBI Taxonomy" id="39491"/>
    <lineage>
        <taxon>Bacteria</taxon>
        <taxon>Bacillati</taxon>
        <taxon>Bacillota</taxon>
        <taxon>Clostridia</taxon>
        <taxon>Lachnospirales</taxon>
        <taxon>Lachnospiraceae</taxon>
        <taxon>Agathobacter</taxon>
    </lineage>
</organism>
<dbReference type="EMBL" id="CVRQ01000008">
    <property type="protein sequence ID" value="CRL33274.1"/>
    <property type="molecule type" value="Genomic_DNA"/>
</dbReference>
<dbReference type="Pfam" id="PF06114">
    <property type="entry name" value="Peptidase_M78"/>
    <property type="match status" value="1"/>
</dbReference>
<reference evidence="3" key="1">
    <citation type="submission" date="2015-05" db="EMBL/GenBank/DDBJ databases">
        <authorList>
            <consortium name="Pathogen Informatics"/>
        </authorList>
    </citation>
    <scope>NUCLEOTIDE SEQUENCE [LARGE SCALE GENOMIC DNA]</scope>
    <source>
        <strain evidence="3">T1-815</strain>
    </source>
</reference>
<proteinExistence type="predicted"/>
<dbReference type="Proteomes" id="UP000049472">
    <property type="component" value="Unassembled WGS sequence"/>
</dbReference>
<evidence type="ECO:0000259" key="1">
    <source>
        <dbReference type="Pfam" id="PF06114"/>
    </source>
</evidence>
<dbReference type="InterPro" id="IPR010359">
    <property type="entry name" value="IrrE_HExxH"/>
</dbReference>
<accession>A0A0M6WEC9</accession>
<evidence type="ECO:0000313" key="3">
    <source>
        <dbReference type="Proteomes" id="UP000049472"/>
    </source>
</evidence>
<keyword evidence="3" id="KW-1185">Reference proteome</keyword>